<organism evidence="1 2">
    <name type="scientific">Litchfieldella qijiaojingensis</name>
    <dbReference type="NCBI Taxonomy" id="980347"/>
    <lineage>
        <taxon>Bacteria</taxon>
        <taxon>Pseudomonadati</taxon>
        <taxon>Pseudomonadota</taxon>
        <taxon>Gammaproteobacteria</taxon>
        <taxon>Oceanospirillales</taxon>
        <taxon>Halomonadaceae</taxon>
        <taxon>Litchfieldella</taxon>
    </lineage>
</organism>
<reference evidence="2" key="1">
    <citation type="journal article" date="2019" name="Int. J. Syst. Evol. Microbiol.">
        <title>The Global Catalogue of Microorganisms (GCM) 10K type strain sequencing project: providing services to taxonomists for standard genome sequencing and annotation.</title>
        <authorList>
            <consortium name="The Broad Institute Genomics Platform"/>
            <consortium name="The Broad Institute Genome Sequencing Center for Infectious Disease"/>
            <person name="Wu L."/>
            <person name="Ma J."/>
        </authorList>
    </citation>
    <scope>NUCLEOTIDE SEQUENCE [LARGE SCALE GENOMIC DNA]</scope>
    <source>
        <strain evidence="2">KCTC 22228</strain>
    </source>
</reference>
<protein>
    <submittedName>
        <fullName evidence="1">Uncharacterized protein</fullName>
    </submittedName>
</protein>
<name>A0ABQ2YC30_9GAMM</name>
<dbReference type="Proteomes" id="UP000653056">
    <property type="component" value="Unassembled WGS sequence"/>
</dbReference>
<comment type="caution">
    <text evidence="1">The sequence shown here is derived from an EMBL/GenBank/DDBJ whole genome shotgun (WGS) entry which is preliminary data.</text>
</comment>
<keyword evidence="2" id="KW-1185">Reference proteome</keyword>
<gene>
    <name evidence="1" type="ORF">GCM10007160_03470</name>
</gene>
<sequence length="56" mass="5897">MSMPPSQAASMFLSLTSINKVVVEATLLCLEALVFTADEEAEIATASQPLLDTLSP</sequence>
<accession>A0ABQ2YC30</accession>
<evidence type="ECO:0000313" key="2">
    <source>
        <dbReference type="Proteomes" id="UP000653056"/>
    </source>
</evidence>
<evidence type="ECO:0000313" key="1">
    <source>
        <dbReference type="EMBL" id="GGX79502.1"/>
    </source>
</evidence>
<dbReference type="EMBL" id="BMXS01000001">
    <property type="protein sequence ID" value="GGX79502.1"/>
    <property type="molecule type" value="Genomic_DNA"/>
</dbReference>
<proteinExistence type="predicted"/>